<evidence type="ECO:0000256" key="10">
    <source>
        <dbReference type="HAMAP-Rule" id="MF_00815"/>
    </source>
</evidence>
<dbReference type="GO" id="GO:0046933">
    <property type="term" value="F:proton-transporting ATP synthase activity, rotational mechanism"/>
    <property type="evidence" value="ECO:0007669"/>
    <property type="project" value="UniProtKB-UniRule"/>
</dbReference>
<keyword evidence="6 10" id="KW-0406">Ion transport</keyword>
<dbReference type="InParanoid" id="A0A0D2GI81"/>
<organism evidence="11 12">
    <name type="scientific">Dethiosulfatarculus sandiegensis</name>
    <dbReference type="NCBI Taxonomy" id="1429043"/>
    <lineage>
        <taxon>Bacteria</taxon>
        <taxon>Pseudomonadati</taxon>
        <taxon>Thermodesulfobacteriota</taxon>
        <taxon>Desulfarculia</taxon>
        <taxon>Desulfarculales</taxon>
        <taxon>Desulfarculaceae</taxon>
        <taxon>Dethiosulfatarculus</taxon>
    </lineage>
</organism>
<dbReference type="HAMAP" id="MF_00815">
    <property type="entry name" value="ATP_synth_gamma_bact"/>
    <property type="match status" value="1"/>
</dbReference>
<dbReference type="FunCoup" id="A0A0D2GI81">
    <property type="interactions" value="426"/>
</dbReference>
<dbReference type="Gene3D" id="3.40.1380.10">
    <property type="match status" value="1"/>
</dbReference>
<dbReference type="GO" id="GO:0005886">
    <property type="term" value="C:plasma membrane"/>
    <property type="evidence" value="ECO:0007669"/>
    <property type="project" value="UniProtKB-SubCell"/>
</dbReference>
<dbReference type="OrthoDB" id="9812769at2"/>
<evidence type="ECO:0000256" key="5">
    <source>
        <dbReference type="ARBA" id="ARBA00022781"/>
    </source>
</evidence>
<evidence type="ECO:0000313" key="12">
    <source>
        <dbReference type="Proteomes" id="UP000032233"/>
    </source>
</evidence>
<dbReference type="EMBL" id="AZAC01000010">
    <property type="protein sequence ID" value="KIX14522.1"/>
    <property type="molecule type" value="Genomic_DNA"/>
</dbReference>
<comment type="caution">
    <text evidence="11">The sequence shown here is derived from an EMBL/GenBank/DDBJ whole genome shotgun (WGS) entry which is preliminary data.</text>
</comment>
<evidence type="ECO:0000313" key="11">
    <source>
        <dbReference type="EMBL" id="KIX14522.1"/>
    </source>
</evidence>
<dbReference type="InterPro" id="IPR000131">
    <property type="entry name" value="ATP_synth_F1_gsu"/>
</dbReference>
<dbReference type="Gene3D" id="1.10.287.80">
    <property type="entry name" value="ATP synthase, gamma subunit, helix hairpin domain"/>
    <property type="match status" value="1"/>
</dbReference>
<dbReference type="GO" id="GO:0045259">
    <property type="term" value="C:proton-transporting ATP synthase complex"/>
    <property type="evidence" value="ECO:0007669"/>
    <property type="project" value="UniProtKB-KW"/>
</dbReference>
<reference evidence="11 12" key="1">
    <citation type="submission" date="2013-11" db="EMBL/GenBank/DDBJ databases">
        <title>Metagenomic analysis of a methanogenic consortium involved in long chain n-alkane degradation.</title>
        <authorList>
            <person name="Davidova I.A."/>
            <person name="Callaghan A.V."/>
            <person name="Wawrik B."/>
            <person name="Pruitt S."/>
            <person name="Marks C."/>
            <person name="Duncan K.E."/>
            <person name="Suflita J.M."/>
        </authorList>
    </citation>
    <scope>NUCLEOTIDE SEQUENCE [LARGE SCALE GENOMIC DNA]</scope>
    <source>
        <strain evidence="11 12">SPR</strain>
    </source>
</reference>
<dbReference type="NCBIfam" id="TIGR01146">
    <property type="entry name" value="ATPsyn_F1gamma"/>
    <property type="match status" value="1"/>
</dbReference>
<keyword evidence="9 10" id="KW-0066">ATP synthesis</keyword>
<protein>
    <recommendedName>
        <fullName evidence="10">ATP synthase gamma chain</fullName>
    </recommendedName>
    <alternativeName>
        <fullName evidence="10">ATP synthase F1 sector gamma subunit</fullName>
    </alternativeName>
    <alternativeName>
        <fullName evidence="10">F-ATPase gamma subunit</fullName>
    </alternativeName>
</protein>
<keyword evidence="4 10" id="KW-0813">Transport</keyword>
<dbReference type="RefSeq" id="WP_044347771.1">
    <property type="nucleotide sequence ID" value="NZ_AZAC01000010.1"/>
</dbReference>
<evidence type="ECO:0000256" key="7">
    <source>
        <dbReference type="ARBA" id="ARBA00023136"/>
    </source>
</evidence>
<sequence>MAALRDIQNKISAVKKTRQITRAMNMVAAAKLRGVQDKTEKFRPYAEKFAEVLGSLAQGINPDSHPLLAVPEAVTKVGLILISSDRGMCGSFNANLIQAGTKFVKEKKEADQEVNLYMVGKKARDYYKNREYPIAEDMPGVMNSVDFDLAVTVARLGLDAFLAGEVDEVYVLYSKFKSMAAQVPTVERLLPIQPEALEGDEGADAGQEYLTEPSAEEILVDLLPRFLNVRVYSALLETSTGENAARMTAMDNATNNCSDMIDNLTMLYNKARQAAITMELVDIIGGVEALKAG</sequence>
<dbReference type="PRINTS" id="PR00126">
    <property type="entry name" value="ATPASEGAMMA"/>
</dbReference>
<dbReference type="STRING" id="1429043.X474_07915"/>
<dbReference type="AlphaFoldDB" id="A0A0D2GI81"/>
<dbReference type="PANTHER" id="PTHR11693">
    <property type="entry name" value="ATP SYNTHASE GAMMA CHAIN"/>
    <property type="match status" value="1"/>
</dbReference>
<keyword evidence="5 10" id="KW-0375">Hydrogen ion transport</keyword>
<comment type="function">
    <text evidence="1 10">Produces ATP from ADP in the presence of a proton gradient across the membrane. The gamma chain is believed to be important in regulating ATPase activity and the flow of protons through the CF(0) complex.</text>
</comment>
<proteinExistence type="inferred from homology"/>
<dbReference type="GO" id="GO:0042777">
    <property type="term" value="P:proton motive force-driven plasma membrane ATP synthesis"/>
    <property type="evidence" value="ECO:0007669"/>
    <property type="project" value="UniProtKB-UniRule"/>
</dbReference>
<dbReference type="GO" id="GO:0005524">
    <property type="term" value="F:ATP binding"/>
    <property type="evidence" value="ECO:0007669"/>
    <property type="project" value="UniProtKB-UniRule"/>
</dbReference>
<keyword evidence="10" id="KW-1003">Cell membrane</keyword>
<comment type="subunit">
    <text evidence="10">F-type ATPases have 2 components, CF(1) - the catalytic core - and CF(0) - the membrane proton channel. CF(1) has five subunits: alpha(3), beta(3), gamma(1), delta(1), epsilon(1). CF(0) has three main subunits: a, b and c.</text>
</comment>
<dbReference type="CDD" id="cd12151">
    <property type="entry name" value="F1-ATPase_gamma"/>
    <property type="match status" value="1"/>
</dbReference>
<keyword evidence="11" id="KW-0378">Hydrolase</keyword>
<dbReference type="Proteomes" id="UP000032233">
    <property type="component" value="Unassembled WGS sequence"/>
</dbReference>
<dbReference type="PANTHER" id="PTHR11693:SF22">
    <property type="entry name" value="ATP SYNTHASE SUBUNIT GAMMA, MITOCHONDRIAL"/>
    <property type="match status" value="1"/>
</dbReference>
<keyword evidence="7 10" id="KW-0472">Membrane</keyword>
<evidence type="ECO:0000256" key="9">
    <source>
        <dbReference type="ARBA" id="ARBA00023310"/>
    </source>
</evidence>
<accession>A0A0D2GI81</accession>
<dbReference type="SUPFAM" id="SSF52943">
    <property type="entry name" value="ATP synthase (F1-ATPase), gamma subunit"/>
    <property type="match status" value="1"/>
</dbReference>
<comment type="similarity">
    <text evidence="3 10">Belongs to the ATPase gamma chain family.</text>
</comment>
<keyword evidence="8 10" id="KW-0139">CF(1)</keyword>
<dbReference type="PATRIC" id="fig|1429043.3.peg.1671"/>
<name>A0A0D2GI81_9BACT</name>
<evidence type="ECO:0000256" key="8">
    <source>
        <dbReference type="ARBA" id="ARBA00023196"/>
    </source>
</evidence>
<evidence type="ECO:0000256" key="6">
    <source>
        <dbReference type="ARBA" id="ARBA00023065"/>
    </source>
</evidence>
<comment type="subcellular location">
    <subcellularLocation>
        <location evidence="10">Cell membrane</location>
        <topology evidence="10">Peripheral membrane protein</topology>
    </subcellularLocation>
    <subcellularLocation>
        <location evidence="2">Membrane</location>
        <topology evidence="2">Peripheral membrane protein</topology>
    </subcellularLocation>
</comment>
<dbReference type="InterPro" id="IPR035968">
    <property type="entry name" value="ATP_synth_F1_ATPase_gsu"/>
</dbReference>
<keyword evidence="12" id="KW-1185">Reference proteome</keyword>
<dbReference type="GO" id="GO:0016787">
    <property type="term" value="F:hydrolase activity"/>
    <property type="evidence" value="ECO:0007669"/>
    <property type="project" value="UniProtKB-KW"/>
</dbReference>
<evidence type="ECO:0000256" key="2">
    <source>
        <dbReference type="ARBA" id="ARBA00004170"/>
    </source>
</evidence>
<dbReference type="Pfam" id="PF00231">
    <property type="entry name" value="ATP-synt"/>
    <property type="match status" value="1"/>
</dbReference>
<evidence type="ECO:0000256" key="1">
    <source>
        <dbReference type="ARBA" id="ARBA00003456"/>
    </source>
</evidence>
<evidence type="ECO:0000256" key="3">
    <source>
        <dbReference type="ARBA" id="ARBA00007681"/>
    </source>
</evidence>
<gene>
    <name evidence="10" type="primary">atpG</name>
    <name evidence="11" type="ORF">X474_07915</name>
</gene>
<evidence type="ECO:0000256" key="4">
    <source>
        <dbReference type="ARBA" id="ARBA00022448"/>
    </source>
</evidence>